<evidence type="ECO:0000256" key="6">
    <source>
        <dbReference type="ARBA" id="ARBA00022842"/>
    </source>
</evidence>
<comment type="cofactor">
    <cofactor evidence="1 11">
        <name>FMN</name>
        <dbReference type="ChEBI" id="CHEBI:58210"/>
    </cofactor>
</comment>
<feature type="domain" description="FMN-dependent dehydrogenase" evidence="12">
    <location>
        <begin position="8"/>
        <end position="102"/>
    </location>
</feature>
<dbReference type="GO" id="GO:0005737">
    <property type="term" value="C:cytoplasm"/>
    <property type="evidence" value="ECO:0007669"/>
    <property type="project" value="UniProtKB-SubCell"/>
</dbReference>
<keyword evidence="3 11" id="KW-0285">Flavoprotein</keyword>
<dbReference type="PIRSF" id="PIRSF003314">
    <property type="entry name" value="IPP_isomerase"/>
    <property type="match status" value="1"/>
</dbReference>
<feature type="domain" description="FMN-dependent dehydrogenase" evidence="12">
    <location>
        <begin position="179"/>
        <end position="339"/>
    </location>
</feature>
<feature type="binding site" evidence="11">
    <location>
        <position position="163"/>
    </location>
    <ligand>
        <name>substrate</name>
    </ligand>
</feature>
<evidence type="ECO:0000256" key="4">
    <source>
        <dbReference type="ARBA" id="ARBA00022643"/>
    </source>
</evidence>
<organism evidence="13">
    <name type="scientific">Ignavibacterium album</name>
    <dbReference type="NCBI Taxonomy" id="591197"/>
    <lineage>
        <taxon>Bacteria</taxon>
        <taxon>Pseudomonadati</taxon>
        <taxon>Ignavibacteriota</taxon>
        <taxon>Ignavibacteria</taxon>
        <taxon>Ignavibacteriales</taxon>
        <taxon>Ignavibacteriaceae</taxon>
        <taxon>Ignavibacterium</taxon>
    </lineage>
</organism>
<feature type="binding site" evidence="11">
    <location>
        <begin position="11"/>
        <end position="12"/>
    </location>
    <ligand>
        <name>substrate</name>
    </ligand>
</feature>
<keyword evidence="9 11" id="KW-0413">Isomerase</keyword>
<evidence type="ECO:0000256" key="8">
    <source>
        <dbReference type="ARBA" id="ARBA00023229"/>
    </source>
</evidence>
<dbReference type="AlphaFoldDB" id="A0A7V3E6K7"/>
<dbReference type="GO" id="GO:0070402">
    <property type="term" value="F:NADPH binding"/>
    <property type="evidence" value="ECO:0007669"/>
    <property type="project" value="UniProtKB-UniRule"/>
</dbReference>
<dbReference type="HAMAP" id="MF_00354">
    <property type="entry name" value="Idi_2"/>
    <property type="match status" value="1"/>
</dbReference>
<dbReference type="GO" id="GO:0000287">
    <property type="term" value="F:magnesium ion binding"/>
    <property type="evidence" value="ECO:0007669"/>
    <property type="project" value="UniProtKB-UniRule"/>
</dbReference>
<dbReference type="EC" id="5.3.3.2" evidence="11"/>
<proteinExistence type="inferred from homology"/>
<feature type="binding site" evidence="11">
    <location>
        <position position="100"/>
    </location>
    <ligand>
        <name>FMN</name>
        <dbReference type="ChEBI" id="CHEBI:58210"/>
    </ligand>
</feature>
<feature type="binding site" evidence="11">
    <location>
        <position position="69"/>
    </location>
    <ligand>
        <name>FMN</name>
        <dbReference type="ChEBI" id="CHEBI:58210"/>
    </ligand>
</feature>
<gene>
    <name evidence="11" type="primary">fni</name>
    <name evidence="13" type="ORF">ENS31_06295</name>
</gene>
<evidence type="ECO:0000256" key="10">
    <source>
        <dbReference type="ARBA" id="ARBA00025810"/>
    </source>
</evidence>
<dbReference type="GO" id="GO:0010181">
    <property type="term" value="F:FMN binding"/>
    <property type="evidence" value="ECO:0007669"/>
    <property type="project" value="UniProtKB-UniRule"/>
</dbReference>
<evidence type="ECO:0000256" key="7">
    <source>
        <dbReference type="ARBA" id="ARBA00022857"/>
    </source>
</evidence>
<feature type="binding site" evidence="11">
    <location>
        <begin position="293"/>
        <end position="294"/>
    </location>
    <ligand>
        <name>FMN</name>
        <dbReference type="ChEBI" id="CHEBI:58210"/>
    </ligand>
</feature>
<keyword evidence="6 11" id="KW-0460">Magnesium</keyword>
<comment type="subunit">
    <text evidence="10 11">Homooctamer. Dimer of tetramers.</text>
</comment>
<reference evidence="13" key="1">
    <citation type="journal article" date="2020" name="mSystems">
        <title>Genome- and Community-Level Interaction Insights into Carbon Utilization and Element Cycling Functions of Hydrothermarchaeota in Hydrothermal Sediment.</title>
        <authorList>
            <person name="Zhou Z."/>
            <person name="Liu Y."/>
            <person name="Xu W."/>
            <person name="Pan J."/>
            <person name="Luo Z.H."/>
            <person name="Li M."/>
        </authorList>
    </citation>
    <scope>NUCLEOTIDE SEQUENCE [LARGE SCALE GENOMIC DNA]</scope>
    <source>
        <strain evidence="13">SpSt-479</strain>
    </source>
</reference>
<evidence type="ECO:0000313" key="13">
    <source>
        <dbReference type="EMBL" id="HFI91130.1"/>
    </source>
</evidence>
<dbReference type="Gene3D" id="3.20.20.70">
    <property type="entry name" value="Aldolase class I"/>
    <property type="match status" value="1"/>
</dbReference>
<comment type="caution">
    <text evidence="13">The sequence shown here is derived from an EMBL/GenBank/DDBJ whole genome shotgun (WGS) entry which is preliminary data.</text>
</comment>
<comment type="cofactor">
    <cofactor evidence="11">
        <name>NADPH</name>
        <dbReference type="ChEBI" id="CHEBI:57783"/>
    </cofactor>
</comment>
<evidence type="ECO:0000256" key="1">
    <source>
        <dbReference type="ARBA" id="ARBA00001917"/>
    </source>
</evidence>
<keyword evidence="7 11" id="KW-0521">NADP</keyword>
<feature type="binding site" evidence="11">
    <location>
        <position position="195"/>
    </location>
    <ligand>
        <name>FMN</name>
        <dbReference type="ChEBI" id="CHEBI:58210"/>
    </ligand>
</feature>
<keyword evidence="8 11" id="KW-0414">Isoprene biosynthesis</keyword>
<comment type="catalytic activity">
    <reaction evidence="11">
        <text>isopentenyl diphosphate = dimethylallyl diphosphate</text>
        <dbReference type="Rhea" id="RHEA:23284"/>
        <dbReference type="ChEBI" id="CHEBI:57623"/>
        <dbReference type="ChEBI" id="CHEBI:128769"/>
        <dbReference type="EC" id="5.3.3.2"/>
    </reaction>
</comment>
<sequence>MSESASNTSKRKSKHIKLCLKDNVAFRQKTTGFENYEFIHSAITEVDINKISFQQKLFDKKINYPFLISCMTGGTTEAENINSMLAEVAEDLKIPIGVGSQRQALENAYFHNTYKVIRNKAKNVPVLGNIGAAQLVHLNVKEIQKLVDLLQADAFVIHLNPLQELLQPEGEPYFVGLLKKLESICKKLSVPIIAKEVGAGIDKISAKKLLDAGVKGIDVAGAGGTSWAGVELIRKNEIENPFWDWGLPTAYCIRAVNELKKKYEFLLIGSGGINNASDMAKAFALGADLTASARIILQKLLNESQEQVKMMIESWFHYLKQVMFLTNSQKLSELKRNKILKKELLT</sequence>
<comment type="caution">
    <text evidence="11">Lacks conserved residue(s) required for the propagation of feature annotation.</text>
</comment>
<keyword evidence="5 11" id="KW-0479">Metal-binding</keyword>
<comment type="similarity">
    <text evidence="11">Belongs to the IPP isomerase type 2 family.</text>
</comment>
<feature type="binding site" evidence="11">
    <location>
        <position position="164"/>
    </location>
    <ligand>
        <name>Mg(2+)</name>
        <dbReference type="ChEBI" id="CHEBI:18420"/>
    </ligand>
</feature>
<evidence type="ECO:0000256" key="5">
    <source>
        <dbReference type="ARBA" id="ARBA00022723"/>
    </source>
</evidence>
<dbReference type="GO" id="GO:0016491">
    <property type="term" value="F:oxidoreductase activity"/>
    <property type="evidence" value="ECO:0007669"/>
    <property type="project" value="InterPro"/>
</dbReference>
<dbReference type="InterPro" id="IPR000262">
    <property type="entry name" value="FMN-dep_DH"/>
</dbReference>
<dbReference type="GO" id="GO:0004452">
    <property type="term" value="F:isopentenyl-diphosphate delta-isomerase activity"/>
    <property type="evidence" value="ECO:0007669"/>
    <property type="project" value="UniProtKB-UniRule"/>
</dbReference>
<accession>A0A7V3E6K7</accession>
<dbReference type="InterPro" id="IPR011179">
    <property type="entry name" value="IPdP_isomerase"/>
</dbReference>
<dbReference type="GO" id="GO:0008299">
    <property type="term" value="P:isoprenoid biosynthetic process"/>
    <property type="evidence" value="ECO:0007669"/>
    <property type="project" value="UniProtKB-UniRule"/>
</dbReference>
<evidence type="ECO:0000256" key="11">
    <source>
        <dbReference type="HAMAP-Rule" id="MF_00354"/>
    </source>
</evidence>
<dbReference type="NCBIfam" id="TIGR02151">
    <property type="entry name" value="IPP_isom_2"/>
    <property type="match status" value="1"/>
</dbReference>
<dbReference type="Pfam" id="PF01070">
    <property type="entry name" value="FMN_dh"/>
    <property type="match status" value="2"/>
</dbReference>
<comment type="function">
    <text evidence="11">Involved in the biosynthesis of isoprenoids. Catalyzes the 1,3-allylic rearrangement of the homoallylic substrate isopentenyl (IPP) to its allylic isomer, dimethylallyl diphosphate (DMAPP).</text>
</comment>
<protein>
    <recommendedName>
        <fullName evidence="11">Isopentenyl-diphosphate delta-isomerase</fullName>
        <shortName evidence="11">IPP isomerase</shortName>
        <ecNumber evidence="11">5.3.3.2</ecNumber>
    </recommendedName>
    <alternativeName>
        <fullName evidence="11">Isopentenyl diphosphate:dimethylallyl diphosphate isomerase</fullName>
    </alternativeName>
    <alternativeName>
        <fullName evidence="11">Isopentenyl pyrophosphate isomerase</fullName>
    </alternativeName>
    <alternativeName>
        <fullName evidence="11">Type 2 isopentenyl diphosphate isomerase</fullName>
        <shortName evidence="11">IDI-2</shortName>
    </alternativeName>
</protein>
<feature type="binding site" evidence="11">
    <location>
        <begin position="100"/>
        <end position="102"/>
    </location>
    <ligand>
        <name>substrate</name>
    </ligand>
</feature>
<feature type="binding site" evidence="11">
    <location>
        <position position="225"/>
    </location>
    <ligand>
        <name>FMN</name>
        <dbReference type="ChEBI" id="CHEBI:58210"/>
    </ligand>
</feature>
<feature type="binding site" evidence="11">
    <location>
        <position position="129"/>
    </location>
    <ligand>
        <name>FMN</name>
        <dbReference type="ChEBI" id="CHEBI:58210"/>
    </ligand>
</feature>
<evidence type="ECO:0000256" key="3">
    <source>
        <dbReference type="ARBA" id="ARBA00022630"/>
    </source>
</evidence>
<evidence type="ECO:0000259" key="12">
    <source>
        <dbReference type="Pfam" id="PF01070"/>
    </source>
</evidence>
<dbReference type="EMBL" id="DSUJ01000008">
    <property type="protein sequence ID" value="HFI91130.1"/>
    <property type="molecule type" value="Genomic_DNA"/>
</dbReference>
<dbReference type="SUPFAM" id="SSF51395">
    <property type="entry name" value="FMN-linked oxidoreductases"/>
    <property type="match status" value="1"/>
</dbReference>
<dbReference type="InterPro" id="IPR013785">
    <property type="entry name" value="Aldolase_TIM"/>
</dbReference>
<keyword evidence="2 11" id="KW-0963">Cytoplasm</keyword>
<keyword evidence="4 11" id="KW-0288">FMN</keyword>
<dbReference type="PANTHER" id="PTHR43665:SF1">
    <property type="entry name" value="ISOPENTENYL-DIPHOSPHATE DELTA-ISOMERASE"/>
    <property type="match status" value="1"/>
</dbReference>
<dbReference type="PANTHER" id="PTHR43665">
    <property type="entry name" value="ISOPENTENYL-DIPHOSPHATE DELTA-ISOMERASE"/>
    <property type="match status" value="1"/>
</dbReference>
<comment type="subcellular location">
    <subcellularLocation>
        <location evidence="11">Cytoplasm</location>
    </subcellularLocation>
</comment>
<evidence type="ECO:0000256" key="9">
    <source>
        <dbReference type="ARBA" id="ARBA00023235"/>
    </source>
</evidence>
<dbReference type="CDD" id="cd02811">
    <property type="entry name" value="IDI-2_FMN"/>
    <property type="match status" value="1"/>
</dbReference>
<evidence type="ECO:0000256" key="2">
    <source>
        <dbReference type="ARBA" id="ARBA00022490"/>
    </source>
</evidence>
<name>A0A7V3E6K7_9BACT</name>
<comment type="cofactor">
    <cofactor evidence="11">
        <name>Mg(2+)</name>
        <dbReference type="ChEBI" id="CHEBI:18420"/>
    </cofactor>
</comment>